<gene>
    <name evidence="6" type="ORF">RR48_02391</name>
</gene>
<keyword evidence="3" id="KW-0720">Serine protease</keyword>
<protein>
    <recommendedName>
        <fullName evidence="5">Peptidase S1 domain-containing protein</fullName>
    </recommendedName>
</protein>
<keyword evidence="2" id="KW-0378">Hydrolase</keyword>
<dbReference type="EMBL" id="KQ459687">
    <property type="protein sequence ID" value="KPJ20454.1"/>
    <property type="molecule type" value="Genomic_DNA"/>
</dbReference>
<evidence type="ECO:0000259" key="5">
    <source>
        <dbReference type="PROSITE" id="PS50240"/>
    </source>
</evidence>
<evidence type="ECO:0000256" key="2">
    <source>
        <dbReference type="ARBA" id="ARBA00022801"/>
    </source>
</evidence>
<dbReference type="Pfam" id="PF00089">
    <property type="entry name" value="Trypsin"/>
    <property type="match status" value="1"/>
</dbReference>
<dbReference type="GO" id="GO:0006508">
    <property type="term" value="P:proteolysis"/>
    <property type="evidence" value="ECO:0007669"/>
    <property type="project" value="UniProtKB-KW"/>
</dbReference>
<dbReference type="InterPro" id="IPR043504">
    <property type="entry name" value="Peptidase_S1_PA_chymotrypsin"/>
</dbReference>
<sequence>MAGYAKLVPYSRIDVDKCTSRKQTQKKKVIYTCVPKSYELDYANVEKWSAIDIGIAKVETRFIQHAEYEKFCTVKPLRLPVNFNHAYQSPGIDAIVMGWGHLETWRKPGDQTNYNQERPRYASVRIMNKKECKEYYKDFPELQKNIDKYMICTMEKGNVNAAGVTNWSHIDFKDQCTGDNDHGAPLVTWIGGKEHLIGVASVFRVNQEGKCAGPYLFTNSWFQRRIQNGKPLGGKPKTYAVYLVRSEKSTVKYTDWVCGGALVAKLYVVTAAACLEDVDYIYAIGGVKTVVEFKDLETHSCTKWYKRRVIYTCVPRAYEFDYANIGKWSAIDIGIAKIAHEFSFEKGYCDYDPVPIPINYDPKFQEPGTDAIVIGWGHSEIWKQPGDEQRLLQKEPHYASVSITSKNKCKESYSDVPELQDVIDKYMICTSGAGNLDNEGNIMTTLKPESEGCPKSNSKGDCRRSLNGNMSMDSVADLVPSRRHGICQGCVDDFFLNDHGGPLVTWIGGREYLIGVASVFRVNNESKCEGPYLFTSTQCNGAFLNCILNPQGKTRRANSICDMPAKERGFEMIHRHISWDSHPDGPVENEKINYRPLIPLRSFHKNRKRSKNHGK</sequence>
<keyword evidence="1" id="KW-0645">Protease</keyword>
<dbReference type="GO" id="GO:0004252">
    <property type="term" value="F:serine-type endopeptidase activity"/>
    <property type="evidence" value="ECO:0007669"/>
    <property type="project" value="InterPro"/>
</dbReference>
<feature type="domain" description="Peptidase S1" evidence="5">
    <location>
        <begin position="226"/>
        <end position="579"/>
    </location>
</feature>
<evidence type="ECO:0000256" key="1">
    <source>
        <dbReference type="ARBA" id="ARBA00022670"/>
    </source>
</evidence>
<dbReference type="AlphaFoldDB" id="A0A0N0PES2"/>
<dbReference type="PROSITE" id="PS50240">
    <property type="entry name" value="TRYPSIN_DOM"/>
    <property type="match status" value="2"/>
</dbReference>
<feature type="domain" description="Peptidase S1" evidence="5">
    <location>
        <begin position="52"/>
        <end position="227"/>
    </location>
</feature>
<evidence type="ECO:0000256" key="4">
    <source>
        <dbReference type="ARBA" id="ARBA00023157"/>
    </source>
</evidence>
<dbReference type="PANTHER" id="PTHR24276">
    <property type="entry name" value="POLYSERASE-RELATED"/>
    <property type="match status" value="1"/>
</dbReference>
<proteinExistence type="predicted"/>
<organism evidence="6 7">
    <name type="scientific">Papilio machaon</name>
    <name type="common">Old World swallowtail butterfly</name>
    <dbReference type="NCBI Taxonomy" id="76193"/>
    <lineage>
        <taxon>Eukaryota</taxon>
        <taxon>Metazoa</taxon>
        <taxon>Ecdysozoa</taxon>
        <taxon>Arthropoda</taxon>
        <taxon>Hexapoda</taxon>
        <taxon>Insecta</taxon>
        <taxon>Pterygota</taxon>
        <taxon>Neoptera</taxon>
        <taxon>Endopterygota</taxon>
        <taxon>Lepidoptera</taxon>
        <taxon>Glossata</taxon>
        <taxon>Ditrysia</taxon>
        <taxon>Papilionoidea</taxon>
        <taxon>Papilionidae</taxon>
        <taxon>Papilioninae</taxon>
        <taxon>Papilio</taxon>
    </lineage>
</organism>
<keyword evidence="4" id="KW-1015">Disulfide bond</keyword>
<evidence type="ECO:0000313" key="6">
    <source>
        <dbReference type="EMBL" id="KPJ20454.1"/>
    </source>
</evidence>
<reference evidence="6 7" key="1">
    <citation type="journal article" date="2015" name="Nat. Commun.">
        <title>Outbred genome sequencing and CRISPR/Cas9 gene editing in butterflies.</title>
        <authorList>
            <person name="Li X."/>
            <person name="Fan D."/>
            <person name="Zhang W."/>
            <person name="Liu G."/>
            <person name="Zhang L."/>
            <person name="Zhao L."/>
            <person name="Fang X."/>
            <person name="Chen L."/>
            <person name="Dong Y."/>
            <person name="Chen Y."/>
            <person name="Ding Y."/>
            <person name="Zhao R."/>
            <person name="Feng M."/>
            <person name="Zhu Y."/>
            <person name="Feng Y."/>
            <person name="Jiang X."/>
            <person name="Zhu D."/>
            <person name="Xiang H."/>
            <person name="Feng X."/>
            <person name="Li S."/>
            <person name="Wang J."/>
            <person name="Zhang G."/>
            <person name="Kronforst M.R."/>
            <person name="Wang W."/>
        </authorList>
    </citation>
    <scope>NUCLEOTIDE SEQUENCE [LARGE SCALE GENOMIC DNA]</scope>
    <source>
        <strain evidence="6">Ya'a_city_454_Pm</strain>
        <tissue evidence="6">Whole body</tissue>
    </source>
</reference>
<dbReference type="Proteomes" id="UP000053240">
    <property type="component" value="Unassembled WGS sequence"/>
</dbReference>
<accession>A0A0N0PES2</accession>
<dbReference type="InterPro" id="IPR001254">
    <property type="entry name" value="Trypsin_dom"/>
</dbReference>
<dbReference type="InParanoid" id="A0A0N0PES2"/>
<evidence type="ECO:0000256" key="3">
    <source>
        <dbReference type="ARBA" id="ARBA00022825"/>
    </source>
</evidence>
<name>A0A0N0PES2_PAPMA</name>
<dbReference type="SUPFAM" id="SSF50494">
    <property type="entry name" value="Trypsin-like serine proteases"/>
    <property type="match status" value="2"/>
</dbReference>
<dbReference type="Gene3D" id="2.40.10.10">
    <property type="entry name" value="Trypsin-like serine proteases"/>
    <property type="match status" value="2"/>
</dbReference>
<dbReference type="SMART" id="SM00020">
    <property type="entry name" value="Tryp_SPc"/>
    <property type="match status" value="1"/>
</dbReference>
<keyword evidence="7" id="KW-1185">Reference proteome</keyword>
<dbReference type="PANTHER" id="PTHR24276:SF98">
    <property type="entry name" value="FI18310P1-RELATED"/>
    <property type="match status" value="1"/>
</dbReference>
<dbReference type="InterPro" id="IPR050430">
    <property type="entry name" value="Peptidase_S1"/>
</dbReference>
<evidence type="ECO:0000313" key="7">
    <source>
        <dbReference type="Proteomes" id="UP000053240"/>
    </source>
</evidence>
<dbReference type="InterPro" id="IPR009003">
    <property type="entry name" value="Peptidase_S1_PA"/>
</dbReference>